<keyword evidence="3" id="KW-1185">Reference proteome</keyword>
<protein>
    <submittedName>
        <fullName evidence="2">Uncharacterized protein</fullName>
    </submittedName>
</protein>
<keyword evidence="1" id="KW-1133">Transmembrane helix</keyword>
<evidence type="ECO:0000313" key="3">
    <source>
        <dbReference type="Proteomes" id="UP000008068"/>
    </source>
</evidence>
<keyword evidence="1" id="KW-0812">Transmembrane</keyword>
<feature type="transmembrane region" description="Helical" evidence="1">
    <location>
        <begin position="17"/>
        <end position="37"/>
    </location>
</feature>
<sequence>MCMKRNGLDLSFGYSPWFSIAATILSCGTMLLAEYIANGKIVKSPPQHLAGPTTPSF</sequence>
<dbReference type="HOGENOM" id="CLU_2998404_0_0_1"/>
<dbReference type="EMBL" id="GL380421">
    <property type="protein sequence ID" value="EGT55167.1"/>
    <property type="molecule type" value="Genomic_DNA"/>
</dbReference>
<accession>G0PGJ3</accession>
<keyword evidence="1" id="KW-0472">Membrane</keyword>
<dbReference type="AlphaFoldDB" id="G0PGJ3"/>
<organism evidence="3">
    <name type="scientific">Caenorhabditis brenneri</name>
    <name type="common">Nematode worm</name>
    <dbReference type="NCBI Taxonomy" id="135651"/>
    <lineage>
        <taxon>Eukaryota</taxon>
        <taxon>Metazoa</taxon>
        <taxon>Ecdysozoa</taxon>
        <taxon>Nematoda</taxon>
        <taxon>Chromadorea</taxon>
        <taxon>Rhabditida</taxon>
        <taxon>Rhabditina</taxon>
        <taxon>Rhabditomorpha</taxon>
        <taxon>Rhabditoidea</taxon>
        <taxon>Rhabditidae</taxon>
        <taxon>Peloderinae</taxon>
        <taxon>Caenorhabditis</taxon>
    </lineage>
</organism>
<proteinExistence type="predicted"/>
<evidence type="ECO:0000313" key="2">
    <source>
        <dbReference type="EMBL" id="EGT55167.1"/>
    </source>
</evidence>
<dbReference type="InParanoid" id="G0PGJ3"/>
<name>G0PGJ3_CAEBE</name>
<reference evidence="3" key="1">
    <citation type="submission" date="2011-07" db="EMBL/GenBank/DDBJ databases">
        <authorList>
            <consortium name="Caenorhabditis brenneri Sequencing and Analysis Consortium"/>
            <person name="Wilson R.K."/>
        </authorList>
    </citation>
    <scope>NUCLEOTIDE SEQUENCE [LARGE SCALE GENOMIC DNA]</scope>
    <source>
        <strain evidence="3">PB2801</strain>
    </source>
</reference>
<gene>
    <name evidence="2" type="ORF">CAEBREN_32523</name>
</gene>
<dbReference type="Proteomes" id="UP000008068">
    <property type="component" value="Unassembled WGS sequence"/>
</dbReference>
<dbReference type="PROSITE" id="PS51257">
    <property type="entry name" value="PROKAR_LIPOPROTEIN"/>
    <property type="match status" value="1"/>
</dbReference>
<evidence type="ECO:0000256" key="1">
    <source>
        <dbReference type="SAM" id="Phobius"/>
    </source>
</evidence>